<reference evidence="2" key="1">
    <citation type="journal article" date="2014" name="Int. J. Syst. Evol. Microbiol.">
        <title>Complete genome sequence of Corynebacterium casei LMG S-19264T (=DSM 44701T), isolated from a smear-ripened cheese.</title>
        <authorList>
            <consortium name="US DOE Joint Genome Institute (JGI-PGF)"/>
            <person name="Walter F."/>
            <person name="Albersmeier A."/>
            <person name="Kalinowski J."/>
            <person name="Ruckert C."/>
        </authorList>
    </citation>
    <scope>NUCLEOTIDE SEQUENCE</scope>
    <source>
        <strain evidence="2">VKM Ac-1447</strain>
    </source>
</reference>
<name>A0A9W6M2K1_9MICO</name>
<feature type="region of interest" description="Disordered" evidence="1">
    <location>
        <begin position="289"/>
        <end position="341"/>
    </location>
</feature>
<accession>A0A9W6M2K1</accession>
<dbReference type="Proteomes" id="UP001142317">
    <property type="component" value="Unassembled WGS sequence"/>
</dbReference>
<sequence>MTRASDCSPPALRRVRPPEAPVEGELFESGGEVRYRVAADDASSALWEAEAGGHLLAAVDLDRVDGVTMLVLPRLIGRVRVGDSTDAPTPGQAVTLAVSVLRGARAAGTAEWDAGEWWLADDGRPVLVPVGTTPAIDASIRLLDAIPASALDTAIVERAIGALREGDPAELSAVEDALFATAIPEPLGERLLKSGAGDGMPSPASVASRRTPSGEAIRPVVARLVDADLAERISGAWAVVRATLARPRVPPKTEDAPPAARGRMILVAGVVATVILALGLLWPQSDATEASTAPTSREAVDGAATPSPSDSEQSDGRGASVGTPPTDDASPPPDQIDRGSAAAATVDAVAACWRAGDAACRAELLERPDAAVPEGIATADARREVVLLDELGGVEVVRVDDPTGERRSQIVVLVVRDDKRLVRDVYDVADQP</sequence>
<dbReference type="AlphaFoldDB" id="A0A9W6M2K1"/>
<comment type="caution">
    <text evidence="2">The sequence shown here is derived from an EMBL/GenBank/DDBJ whole genome shotgun (WGS) entry which is preliminary data.</text>
</comment>
<dbReference type="EMBL" id="BSEO01000001">
    <property type="protein sequence ID" value="GLJ78887.1"/>
    <property type="molecule type" value="Genomic_DNA"/>
</dbReference>
<organism evidence="2 3">
    <name type="scientific">Microbacterium imperiale</name>
    <dbReference type="NCBI Taxonomy" id="33884"/>
    <lineage>
        <taxon>Bacteria</taxon>
        <taxon>Bacillati</taxon>
        <taxon>Actinomycetota</taxon>
        <taxon>Actinomycetes</taxon>
        <taxon>Micrococcales</taxon>
        <taxon>Microbacteriaceae</taxon>
        <taxon>Microbacterium</taxon>
    </lineage>
</organism>
<proteinExistence type="predicted"/>
<reference evidence="2" key="2">
    <citation type="submission" date="2023-01" db="EMBL/GenBank/DDBJ databases">
        <authorList>
            <person name="Sun Q."/>
            <person name="Evtushenko L."/>
        </authorList>
    </citation>
    <scope>NUCLEOTIDE SEQUENCE</scope>
    <source>
        <strain evidence="2">VKM Ac-1447</strain>
    </source>
</reference>
<evidence type="ECO:0000313" key="3">
    <source>
        <dbReference type="Proteomes" id="UP001142317"/>
    </source>
</evidence>
<evidence type="ECO:0000313" key="2">
    <source>
        <dbReference type="EMBL" id="GLJ78887.1"/>
    </source>
</evidence>
<evidence type="ECO:0000256" key="1">
    <source>
        <dbReference type="SAM" id="MobiDB-lite"/>
    </source>
</evidence>
<dbReference type="RefSeq" id="WP_210005026.1">
    <property type="nucleotide sequence ID" value="NZ_BSEO01000001.1"/>
</dbReference>
<gene>
    <name evidence="2" type="ORF">GCM10017586_05690</name>
</gene>
<keyword evidence="3" id="KW-1185">Reference proteome</keyword>
<feature type="region of interest" description="Disordered" evidence="1">
    <location>
        <begin position="1"/>
        <end position="23"/>
    </location>
</feature>
<protein>
    <submittedName>
        <fullName evidence="2">Uncharacterized protein</fullName>
    </submittedName>
</protein>